<proteinExistence type="predicted"/>
<comment type="caution">
    <text evidence="1">The sequence shown here is derived from an EMBL/GenBank/DDBJ whole genome shotgun (WGS) entry which is preliminary data.</text>
</comment>
<gene>
    <name evidence="1" type="ORF">QI30_09060</name>
</gene>
<dbReference type="EMBL" id="JTFC01000031">
    <property type="protein sequence ID" value="RUS55100.1"/>
    <property type="molecule type" value="Genomic_DNA"/>
</dbReference>
<dbReference type="Proteomes" id="UP000288623">
    <property type="component" value="Unassembled WGS sequence"/>
</dbReference>
<dbReference type="Pfam" id="PF13207">
    <property type="entry name" value="AAA_17"/>
    <property type="match status" value="1"/>
</dbReference>
<evidence type="ECO:0008006" key="3">
    <source>
        <dbReference type="Google" id="ProtNLM"/>
    </source>
</evidence>
<dbReference type="AlphaFoldDB" id="A0A433RSF9"/>
<dbReference type="Gene3D" id="3.40.50.300">
    <property type="entry name" value="P-loop containing nucleotide triphosphate hydrolases"/>
    <property type="match status" value="1"/>
</dbReference>
<accession>A0A433RSF9</accession>
<evidence type="ECO:0000313" key="1">
    <source>
        <dbReference type="EMBL" id="RUS55100.1"/>
    </source>
</evidence>
<reference evidence="1 2" key="1">
    <citation type="submission" date="2014-11" db="EMBL/GenBank/DDBJ databases">
        <title>Genome sequence and analysis of novel Kurthia sp.</title>
        <authorList>
            <person name="Lawson J.N."/>
            <person name="Gonzalez J.E."/>
            <person name="Rinauldi L."/>
            <person name="Xuan Z."/>
            <person name="Firman A."/>
            <person name="Shaddox L."/>
            <person name="Trudeau A."/>
            <person name="Shah S."/>
            <person name="Reiman D."/>
        </authorList>
    </citation>
    <scope>NUCLEOTIDE SEQUENCE [LARGE SCALE GENOMIC DNA]</scope>
    <source>
        <strain evidence="1 2">3B1D</strain>
    </source>
</reference>
<dbReference type="RefSeq" id="WP_126990603.1">
    <property type="nucleotide sequence ID" value="NZ_JTFC01000031.1"/>
</dbReference>
<sequence>MPKKSIFISGIHGVGKTTFSKQLENILHLPLYSASTLIKRQNSALEFPEKKIQDVAKNQDVLLQAIENFVSEEKFILDGHFTLQKENCEIVKVPLSTFEQLSPDLMILLLDDPVKIQQRINIRNDVFFEQEFLRNMQETELRYSQEISNHLNIPLVCLNGFSAFELFLKSAIKGVIEDVYN</sequence>
<dbReference type="OrthoDB" id="1850524at2"/>
<dbReference type="InterPro" id="IPR027417">
    <property type="entry name" value="P-loop_NTPase"/>
</dbReference>
<evidence type="ECO:0000313" key="2">
    <source>
        <dbReference type="Proteomes" id="UP000288623"/>
    </source>
</evidence>
<protein>
    <recommendedName>
        <fullName evidence="3">Adenylate kinase</fullName>
    </recommendedName>
</protein>
<keyword evidence="2" id="KW-1185">Reference proteome</keyword>
<dbReference type="SUPFAM" id="SSF52540">
    <property type="entry name" value="P-loop containing nucleoside triphosphate hydrolases"/>
    <property type="match status" value="1"/>
</dbReference>
<name>A0A433RSF9_9BACL</name>
<organism evidence="1 2">
    <name type="scientific">Candidatus Kurthia intestinigallinarum</name>
    <dbReference type="NCBI Taxonomy" id="1562256"/>
    <lineage>
        <taxon>Bacteria</taxon>
        <taxon>Bacillati</taxon>
        <taxon>Bacillota</taxon>
        <taxon>Bacilli</taxon>
        <taxon>Bacillales</taxon>
        <taxon>Caryophanaceae</taxon>
        <taxon>Kurthia</taxon>
    </lineage>
</organism>